<dbReference type="InterPro" id="IPR018136">
    <property type="entry name" value="Aconitase_4Fe-4S_BS"/>
</dbReference>
<evidence type="ECO:0000256" key="10">
    <source>
        <dbReference type="ARBA" id="ARBA00022723"/>
    </source>
</evidence>
<keyword evidence="12" id="KW-0411">Iron-sulfur</keyword>
<comment type="caution">
    <text evidence="16">The sequence shown here is derived from an EMBL/GenBank/DDBJ whole genome shotgun (WGS) entry which is preliminary data.</text>
</comment>
<dbReference type="OrthoDB" id="9802769at2"/>
<keyword evidence="11" id="KW-0408">Iron</keyword>
<evidence type="ECO:0000256" key="1">
    <source>
        <dbReference type="ARBA" id="ARBA00000491"/>
    </source>
</evidence>
<comment type="cofactor">
    <cofactor evidence="2">
        <name>[4Fe-4S] cluster</name>
        <dbReference type="ChEBI" id="CHEBI:49883"/>
    </cofactor>
</comment>
<keyword evidence="8" id="KW-0004">4Fe-4S</keyword>
<evidence type="ECO:0000256" key="7">
    <source>
        <dbReference type="ARBA" id="ARBA00022430"/>
    </source>
</evidence>
<dbReference type="Gene3D" id="3.30.499.10">
    <property type="entry name" value="Aconitase, domain 3"/>
    <property type="match status" value="2"/>
</dbReference>
<sequence length="469" mass="49600">MTGRTLFEKVWSGHVIEEAPDGWALLHIDRNLLHDLSGNNGLAALAERRLGVAVPELSFATPDHVVSSAPGRTGESGEAGAVLYGRLKARAREQGIRFFDVGEAGHGIVHVMAPELGLTLPGVTLVCGDSHTCTNGGLGALAFGIGSSELVHVLATQTLWQRRPRTMRIHFDGELAEGVAAKDLILYLIGRLGANAGTGFAVEYAGSAVRAMGAEARMTICNLSIEMGAKIGMVCPDEVTFEYLKGRPYAPKGAAWAAAVTAWRELSSDADARFDREERVDVSSVSPMLTWGTSPEHVMPVDGRVPDPARAPDGARGQAWREALDYMGLKAGQRLAGTPVDWVFIGSCTNSRLSDLRSAAALIRGQHVAKGVNAWVVPGSEIVKRQAEAEGLDTVFREAGFQWREPGCSMCVAANGEIVPAGARCVSTSNRNFVGRQGPGARTHLASPQGAVAAALAGAITDVRELCHA</sequence>
<dbReference type="NCBIfam" id="NF004016">
    <property type="entry name" value="PRK05478.1"/>
    <property type="match status" value="1"/>
</dbReference>
<dbReference type="NCBIfam" id="TIGR00170">
    <property type="entry name" value="leuC"/>
    <property type="match status" value="1"/>
</dbReference>
<comment type="function">
    <text evidence="3">Catalyzes the isomerization between 2-isopropylmalate and 3-isopropylmalate, via the formation of 2-isopropylmaleate.</text>
</comment>
<dbReference type="SUPFAM" id="SSF53732">
    <property type="entry name" value="Aconitase iron-sulfur domain"/>
    <property type="match status" value="1"/>
</dbReference>
<dbReference type="InterPro" id="IPR033941">
    <property type="entry name" value="IPMI_cat"/>
</dbReference>
<evidence type="ECO:0000256" key="4">
    <source>
        <dbReference type="ARBA" id="ARBA00004729"/>
    </source>
</evidence>
<dbReference type="InterPro" id="IPR050067">
    <property type="entry name" value="IPM_dehydratase_rel_enz"/>
</dbReference>
<keyword evidence="17" id="KW-1185">Reference proteome</keyword>
<dbReference type="GO" id="GO:0051539">
    <property type="term" value="F:4 iron, 4 sulfur cluster binding"/>
    <property type="evidence" value="ECO:0007669"/>
    <property type="project" value="UniProtKB-KW"/>
</dbReference>
<dbReference type="PRINTS" id="PR00415">
    <property type="entry name" value="ACONITASE"/>
</dbReference>
<keyword evidence="13" id="KW-0456">Lyase</keyword>
<comment type="pathway">
    <text evidence="4">Amino-acid biosynthesis; L-leucine biosynthesis; L-leucine from 3-methyl-2-oxobutanoate: step 2/4.</text>
</comment>
<dbReference type="PROSITE" id="PS00450">
    <property type="entry name" value="ACONITASE_1"/>
    <property type="match status" value="1"/>
</dbReference>
<evidence type="ECO:0000256" key="8">
    <source>
        <dbReference type="ARBA" id="ARBA00022485"/>
    </source>
</evidence>
<dbReference type="InterPro" id="IPR015931">
    <property type="entry name" value="Acnase/IPM_dHydase_lsu_aba_1/3"/>
</dbReference>
<evidence type="ECO:0000256" key="3">
    <source>
        <dbReference type="ARBA" id="ARBA00002695"/>
    </source>
</evidence>
<dbReference type="Pfam" id="PF00330">
    <property type="entry name" value="Aconitase"/>
    <property type="match status" value="1"/>
</dbReference>
<dbReference type="InterPro" id="IPR001030">
    <property type="entry name" value="Acoase/IPM_deHydtase_lsu_aba"/>
</dbReference>
<gene>
    <name evidence="16" type="ORF">CAL22_19065</name>
</gene>
<keyword evidence="10" id="KW-0479">Metal-binding</keyword>
<reference evidence="17" key="1">
    <citation type="submission" date="2017-05" db="EMBL/GenBank/DDBJ databases">
        <title>Complete and WGS of Bordetella genogroups.</title>
        <authorList>
            <person name="Spilker T."/>
            <person name="Lipuma J."/>
        </authorList>
    </citation>
    <scope>NUCLEOTIDE SEQUENCE [LARGE SCALE GENOMIC DNA]</scope>
    <source>
        <strain evidence="17">AU6712</strain>
    </source>
</reference>
<dbReference type="CDD" id="cd01583">
    <property type="entry name" value="IPMI"/>
    <property type="match status" value="1"/>
</dbReference>
<dbReference type="PANTHER" id="PTHR43822">
    <property type="entry name" value="HOMOACONITASE, MITOCHONDRIAL-RELATED"/>
    <property type="match status" value="1"/>
</dbReference>
<accession>A0A261VCL6</accession>
<evidence type="ECO:0000256" key="13">
    <source>
        <dbReference type="ARBA" id="ARBA00023239"/>
    </source>
</evidence>
<evidence type="ECO:0000256" key="6">
    <source>
        <dbReference type="ARBA" id="ARBA00011998"/>
    </source>
</evidence>
<proteinExistence type="predicted"/>
<evidence type="ECO:0000256" key="9">
    <source>
        <dbReference type="ARBA" id="ARBA00022605"/>
    </source>
</evidence>
<evidence type="ECO:0000256" key="14">
    <source>
        <dbReference type="ARBA" id="ARBA00023304"/>
    </source>
</evidence>
<dbReference type="Proteomes" id="UP000216429">
    <property type="component" value="Unassembled WGS sequence"/>
</dbReference>
<keyword evidence="7" id="KW-0432">Leucine biosynthesis</keyword>
<comment type="catalytic activity">
    <reaction evidence="1">
        <text>(2R,3S)-3-isopropylmalate = (2S)-2-isopropylmalate</text>
        <dbReference type="Rhea" id="RHEA:32287"/>
        <dbReference type="ChEBI" id="CHEBI:1178"/>
        <dbReference type="ChEBI" id="CHEBI:35121"/>
        <dbReference type="EC" id="4.2.1.33"/>
    </reaction>
</comment>
<protein>
    <recommendedName>
        <fullName evidence="6">3-isopropylmalate dehydratase</fullName>
        <ecNumber evidence="6">4.2.1.33</ecNumber>
    </recommendedName>
</protein>
<evidence type="ECO:0000256" key="11">
    <source>
        <dbReference type="ARBA" id="ARBA00023004"/>
    </source>
</evidence>
<dbReference type="RefSeq" id="WP_094815845.1">
    <property type="nucleotide sequence ID" value="NZ_NEVU01000003.1"/>
</dbReference>
<dbReference type="InterPro" id="IPR004430">
    <property type="entry name" value="3-IsopropMal_deHydase_lsu"/>
</dbReference>
<dbReference type="PANTHER" id="PTHR43822:SF9">
    <property type="entry name" value="3-ISOPROPYLMALATE DEHYDRATASE"/>
    <property type="match status" value="1"/>
</dbReference>
<dbReference type="NCBIfam" id="NF009116">
    <property type="entry name" value="PRK12466.1"/>
    <property type="match status" value="1"/>
</dbReference>
<dbReference type="GO" id="GO:0046872">
    <property type="term" value="F:metal ion binding"/>
    <property type="evidence" value="ECO:0007669"/>
    <property type="project" value="UniProtKB-KW"/>
</dbReference>
<dbReference type="PROSITE" id="PS01244">
    <property type="entry name" value="ACONITASE_2"/>
    <property type="match status" value="1"/>
</dbReference>
<name>A0A261VCL6_9BORD</name>
<dbReference type="AlphaFoldDB" id="A0A261VCL6"/>
<feature type="domain" description="Aconitase/3-isopropylmalate dehydratase large subunit alpha/beta/alpha" evidence="15">
    <location>
        <begin position="8"/>
        <end position="458"/>
    </location>
</feature>
<dbReference type="GO" id="GO:0003861">
    <property type="term" value="F:3-isopropylmalate dehydratase activity"/>
    <property type="evidence" value="ECO:0007669"/>
    <property type="project" value="UniProtKB-EC"/>
</dbReference>
<comment type="subunit">
    <text evidence="5">Heterodimer of LeuC and LeuD.</text>
</comment>
<keyword evidence="14" id="KW-0100">Branched-chain amino acid biosynthesis</keyword>
<keyword evidence="9" id="KW-0028">Amino-acid biosynthesis</keyword>
<evidence type="ECO:0000256" key="5">
    <source>
        <dbReference type="ARBA" id="ARBA00011271"/>
    </source>
</evidence>
<dbReference type="UniPathway" id="UPA00048">
    <property type="reaction ID" value="UER00071"/>
</dbReference>
<dbReference type="EMBL" id="NEVU01000003">
    <property type="protein sequence ID" value="OZI71884.1"/>
    <property type="molecule type" value="Genomic_DNA"/>
</dbReference>
<evidence type="ECO:0000313" key="16">
    <source>
        <dbReference type="EMBL" id="OZI71884.1"/>
    </source>
</evidence>
<dbReference type="GO" id="GO:0009098">
    <property type="term" value="P:L-leucine biosynthetic process"/>
    <property type="evidence" value="ECO:0007669"/>
    <property type="project" value="UniProtKB-UniPathway"/>
</dbReference>
<dbReference type="EC" id="4.2.1.33" evidence="6"/>
<dbReference type="InterPro" id="IPR036008">
    <property type="entry name" value="Aconitase_4Fe-4S_dom"/>
</dbReference>
<evidence type="ECO:0000259" key="15">
    <source>
        <dbReference type="Pfam" id="PF00330"/>
    </source>
</evidence>
<organism evidence="16 17">
    <name type="scientific">Bordetella genomosp. 12</name>
    <dbReference type="NCBI Taxonomy" id="463035"/>
    <lineage>
        <taxon>Bacteria</taxon>
        <taxon>Pseudomonadati</taxon>
        <taxon>Pseudomonadota</taxon>
        <taxon>Betaproteobacteria</taxon>
        <taxon>Burkholderiales</taxon>
        <taxon>Alcaligenaceae</taxon>
        <taxon>Bordetella</taxon>
    </lineage>
</organism>
<evidence type="ECO:0000313" key="17">
    <source>
        <dbReference type="Proteomes" id="UP000216429"/>
    </source>
</evidence>
<evidence type="ECO:0000256" key="2">
    <source>
        <dbReference type="ARBA" id="ARBA00001966"/>
    </source>
</evidence>
<evidence type="ECO:0000256" key="12">
    <source>
        <dbReference type="ARBA" id="ARBA00023014"/>
    </source>
</evidence>